<dbReference type="Pfam" id="PF25484">
    <property type="entry name" value="DUF7907"/>
    <property type="match status" value="1"/>
</dbReference>
<dbReference type="EMBL" id="JBBWRZ010000001">
    <property type="protein sequence ID" value="KAK8247372.1"/>
    <property type="molecule type" value="Genomic_DNA"/>
</dbReference>
<keyword evidence="4" id="KW-1185">Reference proteome</keyword>
<gene>
    <name evidence="3" type="ORF">HDK90DRAFT_474194</name>
</gene>
<feature type="domain" description="DUF7907" evidence="2">
    <location>
        <begin position="42"/>
        <end position="192"/>
    </location>
</feature>
<feature type="signal peptide" evidence="1">
    <location>
        <begin position="1"/>
        <end position="17"/>
    </location>
</feature>
<dbReference type="InterPro" id="IPR057229">
    <property type="entry name" value="DUF7907"/>
</dbReference>
<dbReference type="Proteomes" id="UP001492380">
    <property type="component" value="Unassembled WGS sequence"/>
</dbReference>
<keyword evidence="1" id="KW-0732">Signal</keyword>
<evidence type="ECO:0000259" key="2">
    <source>
        <dbReference type="Pfam" id="PF25484"/>
    </source>
</evidence>
<sequence length="195" mass="21353">MKITSLLTFALSGLSLALPSPNTDKTDLRSRQLPDFEPNGPEFRLQTKLVNANDSTKAKFSGLYLSSYHTGAGLSDAVFIANGTRGVKAFLNETVPATAHGARLEFDFGNDFPWGLTLGYQSYAKWSPVTINAGIGDAGYIYGDKGLVYNQTQFSGWMVCDWWHNVPQLFWLMSVPGAFDIPSSCAEVQLLKTNV</sequence>
<evidence type="ECO:0000313" key="3">
    <source>
        <dbReference type="EMBL" id="KAK8247372.1"/>
    </source>
</evidence>
<evidence type="ECO:0000313" key="4">
    <source>
        <dbReference type="Proteomes" id="UP001492380"/>
    </source>
</evidence>
<protein>
    <recommendedName>
        <fullName evidence="2">DUF7907 domain-containing protein</fullName>
    </recommendedName>
</protein>
<accession>A0ABR1Z586</accession>
<organism evidence="3 4">
    <name type="scientific">Phyllosticta capitalensis</name>
    <dbReference type="NCBI Taxonomy" id="121624"/>
    <lineage>
        <taxon>Eukaryota</taxon>
        <taxon>Fungi</taxon>
        <taxon>Dikarya</taxon>
        <taxon>Ascomycota</taxon>
        <taxon>Pezizomycotina</taxon>
        <taxon>Dothideomycetes</taxon>
        <taxon>Dothideomycetes incertae sedis</taxon>
        <taxon>Botryosphaeriales</taxon>
        <taxon>Phyllostictaceae</taxon>
        <taxon>Phyllosticta</taxon>
    </lineage>
</organism>
<comment type="caution">
    <text evidence="3">The sequence shown here is derived from an EMBL/GenBank/DDBJ whole genome shotgun (WGS) entry which is preliminary data.</text>
</comment>
<evidence type="ECO:0000256" key="1">
    <source>
        <dbReference type="SAM" id="SignalP"/>
    </source>
</evidence>
<proteinExistence type="predicted"/>
<feature type="chain" id="PRO_5046892506" description="DUF7907 domain-containing protein" evidence="1">
    <location>
        <begin position="18"/>
        <end position="195"/>
    </location>
</feature>
<name>A0ABR1Z586_9PEZI</name>
<reference evidence="3 4" key="1">
    <citation type="submission" date="2024-04" db="EMBL/GenBank/DDBJ databases">
        <title>Phyllosticta paracitricarpa is synonymous to the EU quarantine fungus P. citricarpa based on phylogenomic analyses.</title>
        <authorList>
            <consortium name="Lawrence Berkeley National Laboratory"/>
            <person name="Van Ingen-Buijs V.A."/>
            <person name="Van Westerhoven A.C."/>
            <person name="Haridas S."/>
            <person name="Skiadas P."/>
            <person name="Martin F."/>
            <person name="Groenewald J.Z."/>
            <person name="Crous P.W."/>
            <person name="Seidl M.F."/>
        </authorList>
    </citation>
    <scope>NUCLEOTIDE SEQUENCE [LARGE SCALE GENOMIC DNA]</scope>
    <source>
        <strain evidence="3 4">CBS 123374</strain>
    </source>
</reference>